<keyword evidence="5" id="KW-0819">tRNA processing</keyword>
<gene>
    <name evidence="11" type="ordered locus">KKY_3504</name>
</gene>
<dbReference type="InterPro" id="IPR027417">
    <property type="entry name" value="P-loop_NTPase"/>
</dbReference>
<evidence type="ECO:0000256" key="3">
    <source>
        <dbReference type="ARBA" id="ARBA00019010"/>
    </source>
</evidence>
<keyword evidence="4" id="KW-0963">Cytoplasm</keyword>
<dbReference type="PATRIC" id="fig|1082931.4.peg.3454"/>
<dbReference type="GO" id="GO:0005524">
    <property type="term" value="F:ATP binding"/>
    <property type="evidence" value="ECO:0007669"/>
    <property type="project" value="UniProtKB-KW"/>
</dbReference>
<sequence length="156" mass="16628">MIALFAPDAAATDAIGAAIAAHLLSGDVVTLKGDLGAGKTALARAIIRARLDEPELEIPSPTFAIVQPYRGIIHADLYRLADESEIDELGLIEDEGDIVLVEWPERAPSLMRRPGLGIAIEMGAAGNGRVLRVTARGREREGLAEALAPWRAEETQ</sequence>
<dbReference type="Gene3D" id="3.40.50.300">
    <property type="entry name" value="P-loop containing nucleotide triphosphate hydrolases"/>
    <property type="match status" value="1"/>
</dbReference>
<dbReference type="InterPro" id="IPR003442">
    <property type="entry name" value="T6A_TsaE"/>
</dbReference>
<evidence type="ECO:0000256" key="7">
    <source>
        <dbReference type="ARBA" id="ARBA00022741"/>
    </source>
</evidence>
<dbReference type="KEGG" id="phl:KKY_3504"/>
<dbReference type="Proteomes" id="UP000008850">
    <property type="component" value="Chromosome"/>
</dbReference>
<organism evidence="11 12">
    <name type="scientific">Pelagibacterium halotolerans (strain DSM 22347 / JCM 15775 / CGMCC 1.7692 / B2)</name>
    <dbReference type="NCBI Taxonomy" id="1082931"/>
    <lineage>
        <taxon>Bacteria</taxon>
        <taxon>Pseudomonadati</taxon>
        <taxon>Pseudomonadota</taxon>
        <taxon>Alphaproteobacteria</taxon>
        <taxon>Hyphomicrobiales</taxon>
        <taxon>Devosiaceae</taxon>
        <taxon>Pelagibacterium</taxon>
    </lineage>
</organism>
<dbReference type="EMBL" id="CP003075">
    <property type="protein sequence ID" value="AEQ53489.1"/>
    <property type="molecule type" value="Genomic_DNA"/>
</dbReference>
<dbReference type="Pfam" id="PF02367">
    <property type="entry name" value="TsaE"/>
    <property type="match status" value="1"/>
</dbReference>
<accession>G4R9F5</accession>
<evidence type="ECO:0000313" key="11">
    <source>
        <dbReference type="EMBL" id="AEQ53489.1"/>
    </source>
</evidence>
<evidence type="ECO:0000256" key="9">
    <source>
        <dbReference type="ARBA" id="ARBA00022842"/>
    </source>
</evidence>
<comment type="similarity">
    <text evidence="2">Belongs to the TsaE family.</text>
</comment>
<dbReference type="eggNOG" id="COG0802">
    <property type="taxonomic scope" value="Bacteria"/>
</dbReference>
<evidence type="ECO:0000256" key="2">
    <source>
        <dbReference type="ARBA" id="ARBA00007599"/>
    </source>
</evidence>
<dbReference type="SUPFAM" id="SSF52540">
    <property type="entry name" value="P-loop containing nucleoside triphosphate hydrolases"/>
    <property type="match status" value="1"/>
</dbReference>
<evidence type="ECO:0000256" key="6">
    <source>
        <dbReference type="ARBA" id="ARBA00022723"/>
    </source>
</evidence>
<dbReference type="GO" id="GO:0046872">
    <property type="term" value="F:metal ion binding"/>
    <property type="evidence" value="ECO:0007669"/>
    <property type="project" value="UniProtKB-KW"/>
</dbReference>
<keyword evidence="8" id="KW-0067">ATP-binding</keyword>
<keyword evidence="9" id="KW-0460">Magnesium</keyword>
<evidence type="ECO:0000256" key="5">
    <source>
        <dbReference type="ARBA" id="ARBA00022694"/>
    </source>
</evidence>
<dbReference type="STRING" id="1082931.KKY_3504"/>
<dbReference type="PANTHER" id="PTHR33540:SF2">
    <property type="entry name" value="TRNA THREONYLCARBAMOYLADENOSINE BIOSYNTHESIS PROTEIN TSAE"/>
    <property type="match status" value="1"/>
</dbReference>
<dbReference type="GO" id="GO:0002949">
    <property type="term" value="P:tRNA threonylcarbamoyladenosine modification"/>
    <property type="evidence" value="ECO:0007669"/>
    <property type="project" value="InterPro"/>
</dbReference>
<evidence type="ECO:0000256" key="4">
    <source>
        <dbReference type="ARBA" id="ARBA00022490"/>
    </source>
</evidence>
<comment type="subcellular location">
    <subcellularLocation>
        <location evidence="1">Cytoplasm</location>
    </subcellularLocation>
</comment>
<protein>
    <recommendedName>
        <fullName evidence="3">tRNA threonylcarbamoyladenosine biosynthesis protein TsaE</fullName>
    </recommendedName>
    <alternativeName>
        <fullName evidence="10">t(6)A37 threonylcarbamoyladenosine biosynthesis protein TsaE</fullName>
    </alternativeName>
</protein>
<evidence type="ECO:0000256" key="8">
    <source>
        <dbReference type="ARBA" id="ARBA00022840"/>
    </source>
</evidence>
<keyword evidence="6" id="KW-0479">Metal-binding</keyword>
<dbReference type="HOGENOM" id="CLU_087829_2_1_5"/>
<dbReference type="RefSeq" id="WP_014132633.1">
    <property type="nucleotide sequence ID" value="NC_016078.1"/>
</dbReference>
<dbReference type="PANTHER" id="PTHR33540">
    <property type="entry name" value="TRNA THREONYLCARBAMOYLADENOSINE BIOSYNTHESIS PROTEIN TSAE"/>
    <property type="match status" value="1"/>
</dbReference>
<evidence type="ECO:0000256" key="1">
    <source>
        <dbReference type="ARBA" id="ARBA00004496"/>
    </source>
</evidence>
<evidence type="ECO:0000256" key="10">
    <source>
        <dbReference type="ARBA" id="ARBA00032441"/>
    </source>
</evidence>
<proteinExistence type="inferred from homology"/>
<dbReference type="NCBIfam" id="TIGR00150">
    <property type="entry name" value="T6A_YjeE"/>
    <property type="match status" value="1"/>
</dbReference>
<name>G4R9F5_PELHB</name>
<evidence type="ECO:0000313" key="12">
    <source>
        <dbReference type="Proteomes" id="UP000008850"/>
    </source>
</evidence>
<keyword evidence="7" id="KW-0547">Nucleotide-binding</keyword>
<dbReference type="AlphaFoldDB" id="G4R9F5"/>
<dbReference type="GO" id="GO:0005737">
    <property type="term" value="C:cytoplasm"/>
    <property type="evidence" value="ECO:0007669"/>
    <property type="project" value="UniProtKB-SubCell"/>
</dbReference>
<keyword evidence="12" id="KW-1185">Reference proteome</keyword>
<reference evidence="11 12" key="1">
    <citation type="journal article" date="2012" name="J. Bacteriol.">
        <title>Complete genome sequence of Pelagibacterium halotolerans B2T.</title>
        <authorList>
            <person name="Huo Y.Y."/>
            <person name="Cheng H."/>
            <person name="Han X.F."/>
            <person name="Jiang X.W."/>
            <person name="Sun C."/>
            <person name="Zhang X.Q."/>
            <person name="Zhu X.F."/>
            <person name="Liu Y.F."/>
            <person name="Li P.F."/>
            <person name="Ni P.X."/>
            <person name="Wu M."/>
        </authorList>
    </citation>
    <scope>NUCLEOTIDE SEQUENCE [LARGE SCALE GENOMIC DNA]</scope>
    <source>
        <strain evidence="12">DSM 22347 / JCM 15775 / CGMCC 1.7692 / B2</strain>
    </source>
</reference>